<organism evidence="2 3">
    <name type="scientific">Solanum bulbocastanum</name>
    <name type="common">Wild potato</name>
    <dbReference type="NCBI Taxonomy" id="147425"/>
    <lineage>
        <taxon>Eukaryota</taxon>
        <taxon>Viridiplantae</taxon>
        <taxon>Streptophyta</taxon>
        <taxon>Embryophyta</taxon>
        <taxon>Tracheophyta</taxon>
        <taxon>Spermatophyta</taxon>
        <taxon>Magnoliopsida</taxon>
        <taxon>eudicotyledons</taxon>
        <taxon>Gunneridae</taxon>
        <taxon>Pentapetalae</taxon>
        <taxon>asterids</taxon>
        <taxon>lamiids</taxon>
        <taxon>Solanales</taxon>
        <taxon>Solanaceae</taxon>
        <taxon>Solanoideae</taxon>
        <taxon>Solaneae</taxon>
        <taxon>Solanum</taxon>
    </lineage>
</organism>
<keyword evidence="3" id="KW-1185">Reference proteome</keyword>
<dbReference type="Proteomes" id="UP001371456">
    <property type="component" value="Unassembled WGS sequence"/>
</dbReference>
<sequence length="160" mass="18346">MVDAEKNILNSDVLVSNESPVKYENDVKTEGLIGICNVEDKTDDQSDSNGEDLMNARSPKSTKSVENGEWELEQNVVLENNTPTIYARTDDMVSGYLKVTYDEVHKIDEGELNVHQSEKMIYEVNQNSNNIMVDRQEDHQMKTMLQLLPLMVIDWMSFQK</sequence>
<reference evidence="2 3" key="1">
    <citation type="submission" date="2024-02" db="EMBL/GenBank/DDBJ databases">
        <title>de novo genome assembly of Solanum bulbocastanum strain 11H21.</title>
        <authorList>
            <person name="Hosaka A.J."/>
        </authorList>
    </citation>
    <scope>NUCLEOTIDE SEQUENCE [LARGE SCALE GENOMIC DNA]</scope>
    <source>
        <tissue evidence="2">Young leaves</tissue>
    </source>
</reference>
<dbReference type="AlphaFoldDB" id="A0AAN8YAB3"/>
<name>A0AAN8YAB3_SOLBU</name>
<feature type="region of interest" description="Disordered" evidence="1">
    <location>
        <begin position="39"/>
        <end position="66"/>
    </location>
</feature>
<dbReference type="EMBL" id="JBANQN010000008">
    <property type="protein sequence ID" value="KAK6782263.1"/>
    <property type="molecule type" value="Genomic_DNA"/>
</dbReference>
<comment type="caution">
    <text evidence="2">The sequence shown here is derived from an EMBL/GenBank/DDBJ whole genome shotgun (WGS) entry which is preliminary data.</text>
</comment>
<accession>A0AAN8YAB3</accession>
<proteinExistence type="predicted"/>
<gene>
    <name evidence="2" type="ORF">RDI58_020059</name>
</gene>
<evidence type="ECO:0000313" key="2">
    <source>
        <dbReference type="EMBL" id="KAK6782263.1"/>
    </source>
</evidence>
<evidence type="ECO:0000313" key="3">
    <source>
        <dbReference type="Proteomes" id="UP001371456"/>
    </source>
</evidence>
<protein>
    <submittedName>
        <fullName evidence="2">Uncharacterized protein</fullName>
    </submittedName>
</protein>
<evidence type="ECO:0000256" key="1">
    <source>
        <dbReference type="SAM" id="MobiDB-lite"/>
    </source>
</evidence>